<comment type="caution">
    <text evidence="1">The sequence shown here is derived from an EMBL/GenBank/DDBJ whole genome shotgun (WGS) entry which is preliminary data.</text>
</comment>
<gene>
    <name evidence="1" type="ORF">EM808_22425</name>
</gene>
<dbReference type="AlphaFoldDB" id="A0A3S2UUC6"/>
<keyword evidence="2" id="KW-1185">Reference proteome</keyword>
<evidence type="ECO:0000313" key="1">
    <source>
        <dbReference type="EMBL" id="RVT58275.1"/>
    </source>
</evidence>
<reference evidence="1 2" key="1">
    <citation type="submission" date="2019-01" db="EMBL/GenBank/DDBJ databases">
        <title>Bacillus sp. M5HDSG1-1, whole genome shotgun sequence.</title>
        <authorList>
            <person name="Tuo L."/>
        </authorList>
    </citation>
    <scope>NUCLEOTIDE SEQUENCE [LARGE SCALE GENOMIC DNA]</scope>
    <source>
        <strain evidence="1 2">M5HDSG1-1</strain>
    </source>
</reference>
<sequence length="154" mass="17314">MKKLISLLIVGILLSMIIFFESRVSMPAAIFTINGQIVPTVQGSYCWDGVLQSVCSDAPTPEIVWKEKEIEAVYVHPGDRVKLTFTRTPFENSINVANWSNDQENTAVLDGNYLVLPEKRGVYIYVVSAKWERGSSAFTFMVEVEGRDEAKNFT</sequence>
<organism evidence="1 2">
    <name type="scientific">Niallia taxi</name>
    <dbReference type="NCBI Taxonomy" id="2499688"/>
    <lineage>
        <taxon>Bacteria</taxon>
        <taxon>Bacillati</taxon>
        <taxon>Bacillota</taxon>
        <taxon>Bacilli</taxon>
        <taxon>Bacillales</taxon>
        <taxon>Bacillaceae</taxon>
        <taxon>Niallia</taxon>
    </lineage>
</organism>
<name>A0A3S2UUC6_9BACI</name>
<evidence type="ECO:0000313" key="2">
    <source>
        <dbReference type="Proteomes" id="UP000288024"/>
    </source>
</evidence>
<dbReference type="RefSeq" id="WP_127740978.1">
    <property type="nucleotide sequence ID" value="NZ_CP196002.1"/>
</dbReference>
<dbReference type="Proteomes" id="UP000288024">
    <property type="component" value="Unassembled WGS sequence"/>
</dbReference>
<accession>A0A3S2UUC6</accession>
<protein>
    <submittedName>
        <fullName evidence="1">Uncharacterized protein</fullName>
    </submittedName>
</protein>
<proteinExistence type="predicted"/>
<dbReference type="EMBL" id="RZTZ01000013">
    <property type="protein sequence ID" value="RVT58275.1"/>
    <property type="molecule type" value="Genomic_DNA"/>
</dbReference>